<proteinExistence type="predicted"/>
<accession>A0A8J7WJ57</accession>
<reference evidence="1" key="1">
    <citation type="submission" date="2021-04" db="EMBL/GenBank/DDBJ databases">
        <title>Genome based classification of Actinospica acidithermotolerans sp. nov., an actinobacterium isolated from an Indonesian hot spring.</title>
        <authorList>
            <person name="Kusuma A.B."/>
            <person name="Putra K.E."/>
            <person name="Nafisah S."/>
            <person name="Loh J."/>
            <person name="Nouioui I."/>
            <person name="Goodfellow M."/>
        </authorList>
    </citation>
    <scope>NUCLEOTIDE SEQUENCE</scope>
    <source>
        <strain evidence="1">DSM 45618</strain>
    </source>
</reference>
<dbReference type="EMBL" id="JAGSXH010000004">
    <property type="protein sequence ID" value="MBS2961880.1"/>
    <property type="molecule type" value="Genomic_DNA"/>
</dbReference>
<comment type="caution">
    <text evidence="1">The sequence shown here is derived from an EMBL/GenBank/DDBJ whole genome shotgun (WGS) entry which is preliminary data.</text>
</comment>
<evidence type="ECO:0000313" key="2">
    <source>
        <dbReference type="Proteomes" id="UP000677913"/>
    </source>
</evidence>
<protein>
    <submittedName>
        <fullName evidence="1">Uncharacterized protein</fullName>
    </submittedName>
</protein>
<dbReference type="AlphaFoldDB" id="A0A8J7WJ57"/>
<name>A0A8J7WJ57_9ACTN</name>
<dbReference type="RefSeq" id="WP_211463967.1">
    <property type="nucleotide sequence ID" value="NZ_JAGSXH010000004.1"/>
</dbReference>
<gene>
    <name evidence="1" type="ORF">KGA66_02390</name>
</gene>
<evidence type="ECO:0000313" key="1">
    <source>
        <dbReference type="EMBL" id="MBS2961880.1"/>
    </source>
</evidence>
<dbReference type="Proteomes" id="UP000677913">
    <property type="component" value="Unassembled WGS sequence"/>
</dbReference>
<keyword evidence="2" id="KW-1185">Reference proteome</keyword>
<sequence>MADTLTIRPDAETSHALDILTHDGTSRSAAIRQAIIEAGMRVERAAAMKRAILRTELGEPDGVDVAQLIAAERTNGR</sequence>
<organism evidence="1 2">
    <name type="scientific">Actinocrinis puniceicyclus</name>
    <dbReference type="NCBI Taxonomy" id="977794"/>
    <lineage>
        <taxon>Bacteria</taxon>
        <taxon>Bacillati</taxon>
        <taxon>Actinomycetota</taxon>
        <taxon>Actinomycetes</taxon>
        <taxon>Catenulisporales</taxon>
        <taxon>Actinospicaceae</taxon>
        <taxon>Actinocrinis</taxon>
    </lineage>
</organism>